<dbReference type="InterPro" id="IPR009057">
    <property type="entry name" value="Homeodomain-like_sf"/>
</dbReference>
<sequence length="551" mass="60922">MTRTRRPPRWSSRDTRAGQATVGASGGPEPPMRSEIPGGGYRLIAAQQTSTTPGPGALRYPPPLPAAPPPPPTSNPSAPPAAVGPQPEPPMIVEDDEDAPAGAPPPGHEQHELVGDETAALAEYPYSIYNHGTWTADDDKTLIQARSRGQNWADLQRTHFPSKTANACRKRYERLVERRGIHDYSGRRLEMVAGEYMNMRKDIWSGLADRVGMKWEVVEALCMGAGLRTIQSNARSYTNRARRDTRMSQKTREAQAEALGTGARNMERLNEEHLLAQFDRLVGQGVVVYDQNYRTVVHKDKGFSFEFRILNTLAGKPQAPSDPQTHSSLQQPECRPGSDIIISGYQVATVGPTHLLTVNKFPSARPHFLILTQDGFRRQYEALNVDDITAARHVISSLHSRHLMIFNCGIDGGCSRLHKHMQVFPAPDGFALWPDSEDPQSPVKFFMHRFHGGLPQADELLRVYRALLRLAERALGHAALEGEAAVPHNVIMDRSWLVVVPRRSAGWDGISTNAAGMLGMVWVNSEEKMNLWLKRGPTNVLARLGVPADAN</sequence>
<dbReference type="AlphaFoldDB" id="A0AAN6PHS1"/>
<dbReference type="GO" id="GO:0005524">
    <property type="term" value="F:ATP binding"/>
    <property type="evidence" value="ECO:0007669"/>
    <property type="project" value="InterPro"/>
</dbReference>
<feature type="compositionally biased region" description="Pro residues" evidence="1">
    <location>
        <begin position="60"/>
        <end position="79"/>
    </location>
</feature>
<dbReference type="Gene3D" id="3.30.428.70">
    <property type="match status" value="1"/>
</dbReference>
<feature type="domain" description="Myb-like" evidence="2">
    <location>
        <begin position="132"/>
        <end position="176"/>
    </location>
</feature>
<dbReference type="InterPro" id="IPR001005">
    <property type="entry name" value="SANT/Myb"/>
</dbReference>
<dbReference type="SUPFAM" id="SSF54197">
    <property type="entry name" value="HIT-like"/>
    <property type="match status" value="1"/>
</dbReference>
<dbReference type="InterPro" id="IPR043171">
    <property type="entry name" value="Ap4A_phos1/2-like"/>
</dbReference>
<dbReference type="InterPro" id="IPR019200">
    <property type="entry name" value="ATP_adenylylTrfase_C"/>
</dbReference>
<keyword evidence="4" id="KW-1185">Reference proteome</keyword>
<dbReference type="SUPFAM" id="SSF46689">
    <property type="entry name" value="Homeodomain-like"/>
    <property type="match status" value="1"/>
</dbReference>
<name>A0AAN6PHS1_9PEZI</name>
<dbReference type="Proteomes" id="UP001303115">
    <property type="component" value="Unassembled WGS sequence"/>
</dbReference>
<accession>A0AAN6PHS1</accession>
<dbReference type="PANTHER" id="PTHR38420:SF1">
    <property type="entry name" value="PUTATIVE (AFU_ORTHOLOGUE AFUA_5G14690)-RELATED"/>
    <property type="match status" value="1"/>
</dbReference>
<dbReference type="EMBL" id="MU854363">
    <property type="protein sequence ID" value="KAK4041111.1"/>
    <property type="molecule type" value="Genomic_DNA"/>
</dbReference>
<gene>
    <name evidence="3" type="ORF">C8A01DRAFT_45653</name>
</gene>
<comment type="caution">
    <text evidence="3">The sequence shown here is derived from an EMBL/GenBank/DDBJ whole genome shotgun (WGS) entry which is preliminary data.</text>
</comment>
<dbReference type="GO" id="GO:0009117">
    <property type="term" value="P:nucleotide metabolic process"/>
    <property type="evidence" value="ECO:0007669"/>
    <property type="project" value="InterPro"/>
</dbReference>
<evidence type="ECO:0000313" key="4">
    <source>
        <dbReference type="Proteomes" id="UP001303115"/>
    </source>
</evidence>
<dbReference type="Pfam" id="PF00249">
    <property type="entry name" value="Myb_DNA-binding"/>
    <property type="match status" value="1"/>
</dbReference>
<reference evidence="4" key="1">
    <citation type="journal article" date="2023" name="Mol. Phylogenet. Evol.">
        <title>Genome-scale phylogeny and comparative genomics of the fungal order Sordariales.</title>
        <authorList>
            <person name="Hensen N."/>
            <person name="Bonometti L."/>
            <person name="Westerberg I."/>
            <person name="Brannstrom I.O."/>
            <person name="Guillou S."/>
            <person name="Cros-Aarteil S."/>
            <person name="Calhoun S."/>
            <person name="Haridas S."/>
            <person name="Kuo A."/>
            <person name="Mondo S."/>
            <person name="Pangilinan J."/>
            <person name="Riley R."/>
            <person name="LaButti K."/>
            <person name="Andreopoulos B."/>
            <person name="Lipzen A."/>
            <person name="Chen C."/>
            <person name="Yan M."/>
            <person name="Daum C."/>
            <person name="Ng V."/>
            <person name="Clum A."/>
            <person name="Steindorff A."/>
            <person name="Ohm R.A."/>
            <person name="Martin F."/>
            <person name="Silar P."/>
            <person name="Natvig D.O."/>
            <person name="Lalanne C."/>
            <person name="Gautier V."/>
            <person name="Ament-Velasquez S.L."/>
            <person name="Kruys A."/>
            <person name="Hutchinson M.I."/>
            <person name="Powell A.J."/>
            <person name="Barry K."/>
            <person name="Miller A.N."/>
            <person name="Grigoriev I.V."/>
            <person name="Debuchy R."/>
            <person name="Gladieux P."/>
            <person name="Hiltunen Thoren M."/>
            <person name="Johannesson H."/>
        </authorList>
    </citation>
    <scope>NUCLEOTIDE SEQUENCE [LARGE SCALE GENOMIC DNA]</scope>
    <source>
        <strain evidence="4">CBS 284.82</strain>
    </source>
</reference>
<evidence type="ECO:0000313" key="3">
    <source>
        <dbReference type="EMBL" id="KAK4041111.1"/>
    </source>
</evidence>
<evidence type="ECO:0000256" key="1">
    <source>
        <dbReference type="SAM" id="MobiDB-lite"/>
    </source>
</evidence>
<proteinExistence type="predicted"/>
<dbReference type="Pfam" id="PF19327">
    <property type="entry name" value="Ap4A_phos_N"/>
    <property type="match status" value="1"/>
</dbReference>
<dbReference type="InterPro" id="IPR009163">
    <property type="entry name" value="Ap4A_phos1/2"/>
</dbReference>
<dbReference type="Gene3D" id="1.10.10.60">
    <property type="entry name" value="Homeodomain-like"/>
    <property type="match status" value="1"/>
</dbReference>
<dbReference type="PROSITE" id="PS50090">
    <property type="entry name" value="MYB_LIKE"/>
    <property type="match status" value="1"/>
</dbReference>
<dbReference type="PANTHER" id="PTHR38420">
    <property type="entry name" value="AP-4-A PHOSPHORYLASE II"/>
    <property type="match status" value="1"/>
</dbReference>
<protein>
    <recommendedName>
        <fullName evidence="2">Myb-like domain-containing protein</fullName>
    </recommendedName>
</protein>
<feature type="region of interest" description="Disordered" evidence="1">
    <location>
        <begin position="1"/>
        <end position="111"/>
    </location>
</feature>
<dbReference type="GO" id="GO:0003877">
    <property type="term" value="F:ATP:ADP adenylyltransferase activity"/>
    <property type="evidence" value="ECO:0007669"/>
    <property type="project" value="InterPro"/>
</dbReference>
<evidence type="ECO:0000259" key="2">
    <source>
        <dbReference type="PROSITE" id="PS50090"/>
    </source>
</evidence>
<dbReference type="Pfam" id="PF09830">
    <property type="entry name" value="ATP_transf"/>
    <property type="match status" value="1"/>
</dbReference>
<organism evidence="3 4">
    <name type="scientific">Parachaetomium inaequale</name>
    <dbReference type="NCBI Taxonomy" id="2588326"/>
    <lineage>
        <taxon>Eukaryota</taxon>
        <taxon>Fungi</taxon>
        <taxon>Dikarya</taxon>
        <taxon>Ascomycota</taxon>
        <taxon>Pezizomycotina</taxon>
        <taxon>Sordariomycetes</taxon>
        <taxon>Sordariomycetidae</taxon>
        <taxon>Sordariales</taxon>
        <taxon>Chaetomiaceae</taxon>
        <taxon>Parachaetomium</taxon>
    </lineage>
</organism>
<dbReference type="InterPro" id="IPR036265">
    <property type="entry name" value="HIT-like_sf"/>
</dbReference>
<dbReference type="CDD" id="cd00167">
    <property type="entry name" value="SANT"/>
    <property type="match status" value="1"/>
</dbReference>
<dbReference type="InterPro" id="IPR045759">
    <property type="entry name" value="Ap4A_phos1/2_N"/>
</dbReference>
<dbReference type="SMART" id="SM00717">
    <property type="entry name" value="SANT"/>
    <property type="match status" value="1"/>
</dbReference>